<dbReference type="AlphaFoldDB" id="A0A8B5N1I2"/>
<gene>
    <name evidence="1" type="ORF">EHQ69_17870</name>
</gene>
<dbReference type="Pfam" id="PF11185">
    <property type="entry name" value="DUF2971"/>
    <property type="match status" value="1"/>
</dbReference>
<comment type="caution">
    <text evidence="1">The sequence shown here is derived from an EMBL/GenBank/DDBJ whole genome shotgun (WGS) entry which is preliminary data.</text>
</comment>
<keyword evidence="2" id="KW-1185">Reference proteome</keyword>
<reference evidence="1" key="1">
    <citation type="journal article" date="2019" name="PLoS Negl. Trop. Dis.">
        <title>Revisiting the worldwide diversity of Leptospira species in the environment.</title>
        <authorList>
            <person name="Vincent A.T."/>
            <person name="Schiettekatte O."/>
            <person name="Bourhy P."/>
            <person name="Veyrier F.J."/>
            <person name="Picardeau M."/>
        </authorList>
    </citation>
    <scope>NUCLEOTIDE SEQUENCE [LARGE SCALE GENOMIC DNA]</scope>
    <source>
        <strain evidence="1">201702422</strain>
    </source>
</reference>
<organism evidence="1 2">
    <name type="scientific">Leptospira congkakensis</name>
    <dbReference type="NCBI Taxonomy" id="2484932"/>
    <lineage>
        <taxon>Bacteria</taxon>
        <taxon>Pseudomonadati</taxon>
        <taxon>Spirochaetota</taxon>
        <taxon>Spirochaetia</taxon>
        <taxon>Leptospirales</taxon>
        <taxon>Leptospiraceae</taxon>
        <taxon>Leptospira</taxon>
    </lineage>
</organism>
<evidence type="ECO:0000313" key="2">
    <source>
        <dbReference type="Proteomes" id="UP000298263"/>
    </source>
</evidence>
<dbReference type="InterPro" id="IPR021352">
    <property type="entry name" value="DUF2971"/>
</dbReference>
<proteinExistence type="predicted"/>
<protein>
    <submittedName>
        <fullName evidence="1">DUF2971 domain-containing protein</fullName>
    </submittedName>
</protein>
<sequence>MIEFIHKKLISLFQKDKKKTEIFKKTFTMQFIEENLKEIDLSKYTSLYRSFYDPYFSDRYLRSQFIKEAHDSNVILKRLSFTEKFQEKLFQLIFSPIIDEFRFYHYSSFESVINILKTQKIRFSSIAGLNDKSEIYYTEKLLNREIKQPYHPKRIQYFNSRFILSNSLNQDELNQWRLYGENGKGICLEFKKVNKHIINSNFSFGKIAYGNNIYQIFLELIIGLIKNYNSIVIFNQLDLWKHFVKHEDYKPENELRILFHNSKKNGTSKALNFRTNSFGIFCPYIEFDFSELPFELTGIYLGPKSEEPNLNRGQLNYFLRSSGLNKIKITFSTKTHYR</sequence>
<name>A0A8B5N1I2_9LEPT</name>
<accession>A0A8B5N1I2</accession>
<dbReference type="Proteomes" id="UP000298263">
    <property type="component" value="Unassembled WGS sequence"/>
</dbReference>
<evidence type="ECO:0000313" key="1">
    <source>
        <dbReference type="EMBL" id="TGL87021.1"/>
    </source>
</evidence>
<dbReference type="EMBL" id="RQGP01000028">
    <property type="protein sequence ID" value="TGL87021.1"/>
    <property type="molecule type" value="Genomic_DNA"/>
</dbReference>